<dbReference type="AlphaFoldDB" id="A0AAP4C953"/>
<feature type="region of interest" description="Disordered" evidence="1">
    <location>
        <begin position="9"/>
        <end position="39"/>
    </location>
</feature>
<dbReference type="SUPFAM" id="SSF52540">
    <property type="entry name" value="P-loop containing nucleoside triphosphate hydrolases"/>
    <property type="match status" value="1"/>
</dbReference>
<organism evidence="2 3">
    <name type="scientific">Pseudoglutamicibacter cumminsii</name>
    <dbReference type="NCBI Taxonomy" id="156979"/>
    <lineage>
        <taxon>Bacteria</taxon>
        <taxon>Bacillati</taxon>
        <taxon>Actinomycetota</taxon>
        <taxon>Actinomycetes</taxon>
        <taxon>Micrococcales</taxon>
        <taxon>Micrococcaceae</taxon>
        <taxon>Pseudoglutamicibacter</taxon>
    </lineage>
</organism>
<dbReference type="InterPro" id="IPR027417">
    <property type="entry name" value="P-loop_NTPase"/>
</dbReference>
<accession>A0AAP4C953</accession>
<evidence type="ECO:0000256" key="1">
    <source>
        <dbReference type="SAM" id="MobiDB-lite"/>
    </source>
</evidence>
<reference evidence="2" key="1">
    <citation type="submission" date="2023-05" db="EMBL/GenBank/DDBJ databases">
        <title>Cataloging the Phylogenetic Diversity of Human Bladder Bacteria.</title>
        <authorList>
            <person name="Du J."/>
        </authorList>
    </citation>
    <scope>NUCLEOTIDE SEQUENCE</scope>
    <source>
        <strain evidence="2">UMB9978</strain>
    </source>
</reference>
<evidence type="ECO:0008006" key="4">
    <source>
        <dbReference type="Google" id="ProtNLM"/>
    </source>
</evidence>
<evidence type="ECO:0000313" key="2">
    <source>
        <dbReference type="EMBL" id="MDK6275530.1"/>
    </source>
</evidence>
<dbReference type="Proteomes" id="UP001240483">
    <property type="component" value="Unassembled WGS sequence"/>
</dbReference>
<name>A0AAP4C953_9MICC</name>
<sequence>MDFLNMFSKTKMPTHPLKKKQPARPEKKSSTPKYTSTTRGDSWWVRATRGVVHLLLSDPFPEAYQRALKGCQTSVITGRRIGITSPLGGAGASSTVALLGHQLANGRKESILAVDVLNRDGATLRRLGPRNPRKVSDERGLALLSELMNQKNTAVNQNYRTFSDEINRYLRYIPWGESEDHLNDKALLQNSFQFLSEKASVALLDLPMTEQVINAFYPGLHALIVPIPMYPAAIDVSEAFCKYIHERFPHIGIIPILVDSIHASPKQIRATKQAVRQTNLRTYLPASRKHYLPELSFDAHVATGGRLNMELLSERLRLQTAQLGATVLAVAKAAS</sequence>
<protein>
    <recommendedName>
        <fullName evidence="4">CobQ/CobB/MinD/ParA nucleotide binding domain-containing protein</fullName>
    </recommendedName>
</protein>
<dbReference type="Gene3D" id="3.40.50.300">
    <property type="entry name" value="P-loop containing nucleotide triphosphate hydrolases"/>
    <property type="match status" value="1"/>
</dbReference>
<gene>
    <name evidence="2" type="ORF">QP116_07295</name>
</gene>
<proteinExistence type="predicted"/>
<evidence type="ECO:0000313" key="3">
    <source>
        <dbReference type="Proteomes" id="UP001240483"/>
    </source>
</evidence>
<comment type="caution">
    <text evidence="2">The sequence shown here is derived from an EMBL/GenBank/DDBJ whole genome shotgun (WGS) entry which is preliminary data.</text>
</comment>
<dbReference type="EMBL" id="JASODW010000008">
    <property type="protein sequence ID" value="MDK6275530.1"/>
    <property type="molecule type" value="Genomic_DNA"/>
</dbReference>